<gene>
    <name evidence="2" type="ORF">PACLA_8A038642</name>
</gene>
<comment type="caution">
    <text evidence="2">The sequence shown here is derived from an EMBL/GenBank/DDBJ whole genome shotgun (WGS) entry which is preliminary data.</text>
</comment>
<dbReference type="OrthoDB" id="10266451at2759"/>
<name>A0A7D9JJH7_PARCT</name>
<sequence>MAHPASGRKCTERINFGKCVEGIPNGTSASRILHEITRRRQALEDVLKYPDTSTSTVMNSLHEYLVMPIRDVLSEARRPLKLKFKWTNFTNPEEEQSVSKDSDVDQVAFLVAVSLWLVEHAHMVFPLYPQEDDLNEDKMKDALNSLKLAAGICECVEQRPKSDYLDLTVPVNQALRHQCLAEAQMVTINRAVNKGNKPALISQLAHEVANKCISASTILQKCGKAVEKWRLFLMFKGELYFAVARCFQGVSFLEENEQSGMSVIVLTIASKHITACLHLAKEYVKLKPKAKHPLTECSDFIWVAKLVTLKLEKSNRENSMIYHQRIPEEAPSLDEPKCLVASTAFNFPLPDSSG</sequence>
<dbReference type="Pfam" id="PF03097">
    <property type="entry name" value="BRO1"/>
    <property type="match status" value="1"/>
</dbReference>
<dbReference type="InterPro" id="IPR004328">
    <property type="entry name" value="BRO1_dom"/>
</dbReference>
<evidence type="ECO:0000313" key="2">
    <source>
        <dbReference type="EMBL" id="CAB4030517.1"/>
    </source>
</evidence>
<dbReference type="PANTHER" id="PTHR23032:SF13">
    <property type="entry name" value="BRO1 DOMAIN-CONTAINING PROTEIN BROX"/>
    <property type="match status" value="1"/>
</dbReference>
<accession>A0A7D9JJH7</accession>
<evidence type="ECO:0000313" key="3">
    <source>
        <dbReference type="Proteomes" id="UP001152795"/>
    </source>
</evidence>
<evidence type="ECO:0000256" key="1">
    <source>
        <dbReference type="ARBA" id="ARBA00008901"/>
    </source>
</evidence>
<dbReference type="PANTHER" id="PTHR23032">
    <property type="entry name" value="BRO1 DOMAIN-CONTAINING PROTEIN BROX"/>
    <property type="match status" value="1"/>
</dbReference>
<dbReference type="AlphaFoldDB" id="A0A7D9JJH7"/>
<dbReference type="EMBL" id="CACRXK020016928">
    <property type="protein sequence ID" value="CAB4030517.1"/>
    <property type="molecule type" value="Genomic_DNA"/>
</dbReference>
<dbReference type="InterPro" id="IPR038898">
    <property type="entry name" value="BROX"/>
</dbReference>
<dbReference type="Gene3D" id="1.25.40.280">
    <property type="entry name" value="alix/aip1 like domains"/>
    <property type="match status" value="1"/>
</dbReference>
<dbReference type="InterPro" id="IPR038499">
    <property type="entry name" value="BRO1_sf"/>
</dbReference>
<proteinExistence type="inferred from homology"/>
<dbReference type="SMART" id="SM01041">
    <property type="entry name" value="BRO1"/>
    <property type="match status" value="1"/>
</dbReference>
<reference evidence="2" key="1">
    <citation type="submission" date="2020-04" db="EMBL/GenBank/DDBJ databases">
        <authorList>
            <person name="Alioto T."/>
            <person name="Alioto T."/>
            <person name="Gomez Garrido J."/>
        </authorList>
    </citation>
    <scope>NUCLEOTIDE SEQUENCE</scope>
    <source>
        <strain evidence="2">A484AB</strain>
    </source>
</reference>
<protein>
    <submittedName>
        <fullName evidence="2">Uncharacterized protein</fullName>
    </submittedName>
</protein>
<organism evidence="2 3">
    <name type="scientific">Paramuricea clavata</name>
    <name type="common">Red gorgonian</name>
    <name type="synonym">Violescent sea-whip</name>
    <dbReference type="NCBI Taxonomy" id="317549"/>
    <lineage>
        <taxon>Eukaryota</taxon>
        <taxon>Metazoa</taxon>
        <taxon>Cnidaria</taxon>
        <taxon>Anthozoa</taxon>
        <taxon>Octocorallia</taxon>
        <taxon>Malacalcyonacea</taxon>
        <taxon>Plexauridae</taxon>
        <taxon>Paramuricea</taxon>
    </lineage>
</organism>
<dbReference type="Proteomes" id="UP001152795">
    <property type="component" value="Unassembled WGS sequence"/>
</dbReference>
<dbReference type="PROSITE" id="PS51180">
    <property type="entry name" value="BRO1"/>
    <property type="match status" value="1"/>
</dbReference>
<comment type="similarity">
    <text evidence="1">Belongs to the BROX family.</text>
</comment>
<keyword evidence="3" id="KW-1185">Reference proteome</keyword>